<dbReference type="GO" id="GO:0005524">
    <property type="term" value="F:ATP binding"/>
    <property type="evidence" value="ECO:0007669"/>
    <property type="project" value="UniProtKB-KW"/>
</dbReference>
<dbReference type="Pfam" id="PF00288">
    <property type="entry name" value="GHMP_kinases_N"/>
    <property type="match status" value="1"/>
</dbReference>
<dbReference type="Proteomes" id="UP000266441">
    <property type="component" value="Unassembled WGS sequence"/>
</dbReference>
<dbReference type="InterPro" id="IPR013750">
    <property type="entry name" value="GHMP_kinase_C_dom"/>
</dbReference>
<comment type="caution">
    <text evidence="8">The sequence shown here is derived from an EMBL/GenBank/DDBJ whole genome shotgun (WGS) entry which is preliminary data.</text>
</comment>
<dbReference type="InterPro" id="IPR001174">
    <property type="entry name" value="HddA/FKP"/>
</dbReference>
<proteinExistence type="inferred from homology"/>
<feature type="domain" description="GHMP kinase N-terminal" evidence="6">
    <location>
        <begin position="79"/>
        <end position="167"/>
    </location>
</feature>
<dbReference type="PRINTS" id="PR00960">
    <property type="entry name" value="LMBPPROTEIN"/>
</dbReference>
<dbReference type="GO" id="GO:0050201">
    <property type="term" value="F:fucokinase activity"/>
    <property type="evidence" value="ECO:0007669"/>
    <property type="project" value="TreeGrafter"/>
</dbReference>
<dbReference type="Pfam" id="PF08544">
    <property type="entry name" value="GHMP_kinases_C"/>
    <property type="match status" value="1"/>
</dbReference>
<dbReference type="InterPro" id="IPR036554">
    <property type="entry name" value="GHMP_kinase_C_sf"/>
</dbReference>
<keyword evidence="2" id="KW-0547">Nucleotide-binding</keyword>
<dbReference type="Gene3D" id="3.30.230.120">
    <property type="match status" value="1"/>
</dbReference>
<dbReference type="OrthoDB" id="9812992at2"/>
<keyword evidence="9" id="KW-1185">Reference proteome</keyword>
<sequence>MIIRSKAPLRIGFAGGGTDVSPYSDIYGGAILNATINMYAYATIIPRNDNKIIIRAADKKEKVEYESAEELPVNGELDLAKAVYNRIVKRFGTGKLAFEIVTYVDAPPGSGLGSSSTLVTAITGAFVEWLNLPLGEYDIANLAYIAERVDLQYAGGKQDQYAATFGGFNFMEFYDNDKVIVNPLRIRNNILNELAFNLVLYYTGTSRLSSKIIEKQQSSIKNKKQTSIEAMHQTKEMAVVMKEAILKGELDRIGSIMMEAWNYKKRMASGISNKQLDTIYDAAIKAGATGGKISGAGGGGFMFFYCPDNTRYNVISELKKSGGVIQPIQFTKSGLNSWSI</sequence>
<evidence type="ECO:0000259" key="7">
    <source>
        <dbReference type="Pfam" id="PF08544"/>
    </source>
</evidence>
<evidence type="ECO:0000313" key="8">
    <source>
        <dbReference type="EMBL" id="RIH66104.1"/>
    </source>
</evidence>
<evidence type="ECO:0000256" key="5">
    <source>
        <dbReference type="ARBA" id="ARBA00038121"/>
    </source>
</evidence>
<keyword evidence="3" id="KW-0418">Kinase</keyword>
<dbReference type="SUPFAM" id="SSF54211">
    <property type="entry name" value="Ribosomal protein S5 domain 2-like"/>
    <property type="match status" value="1"/>
</dbReference>
<evidence type="ECO:0000256" key="2">
    <source>
        <dbReference type="ARBA" id="ARBA00022741"/>
    </source>
</evidence>
<evidence type="ECO:0000256" key="3">
    <source>
        <dbReference type="ARBA" id="ARBA00022777"/>
    </source>
</evidence>
<dbReference type="InterPro" id="IPR014606">
    <property type="entry name" value="Heptose_7-P_kinase"/>
</dbReference>
<organism evidence="8 9">
    <name type="scientific">Mariniphaga sediminis</name>
    <dbReference type="NCBI Taxonomy" id="1628158"/>
    <lineage>
        <taxon>Bacteria</taxon>
        <taxon>Pseudomonadati</taxon>
        <taxon>Bacteroidota</taxon>
        <taxon>Bacteroidia</taxon>
        <taxon>Marinilabiliales</taxon>
        <taxon>Prolixibacteraceae</taxon>
        <taxon>Mariniphaga</taxon>
    </lineage>
</organism>
<accession>A0A399D2K5</accession>
<keyword evidence="4" id="KW-0067">ATP-binding</keyword>
<feature type="domain" description="GHMP kinase C-terminal" evidence="7">
    <location>
        <begin position="241"/>
        <end position="321"/>
    </location>
</feature>
<dbReference type="InterPro" id="IPR052203">
    <property type="entry name" value="GHMP_Kinase-Related"/>
</dbReference>
<dbReference type="InterPro" id="IPR006204">
    <property type="entry name" value="GHMP_kinase_N_dom"/>
</dbReference>
<dbReference type="PANTHER" id="PTHR32463:SF0">
    <property type="entry name" value="L-FUCOSE KINASE"/>
    <property type="match status" value="1"/>
</dbReference>
<dbReference type="PIRSF" id="PIRSF036406">
    <property type="entry name" value="Hept_kin"/>
    <property type="match status" value="1"/>
</dbReference>
<dbReference type="AlphaFoldDB" id="A0A399D2K5"/>
<evidence type="ECO:0000256" key="1">
    <source>
        <dbReference type="ARBA" id="ARBA00022679"/>
    </source>
</evidence>
<evidence type="ECO:0000256" key="4">
    <source>
        <dbReference type="ARBA" id="ARBA00022840"/>
    </source>
</evidence>
<dbReference type="InterPro" id="IPR020568">
    <property type="entry name" value="Ribosomal_Su5_D2-typ_SF"/>
</dbReference>
<dbReference type="EMBL" id="QWET01000004">
    <property type="protein sequence ID" value="RIH66104.1"/>
    <property type="molecule type" value="Genomic_DNA"/>
</dbReference>
<evidence type="ECO:0000313" key="9">
    <source>
        <dbReference type="Proteomes" id="UP000266441"/>
    </source>
</evidence>
<keyword evidence="1" id="KW-0808">Transferase</keyword>
<dbReference type="RefSeq" id="WP_119349338.1">
    <property type="nucleotide sequence ID" value="NZ_QWET01000004.1"/>
</dbReference>
<gene>
    <name evidence="8" type="ORF">D1164_07540</name>
</gene>
<evidence type="ECO:0000259" key="6">
    <source>
        <dbReference type="Pfam" id="PF00288"/>
    </source>
</evidence>
<protein>
    <submittedName>
        <fullName evidence="8">Dehydrogenase</fullName>
    </submittedName>
</protein>
<reference evidence="8 9" key="1">
    <citation type="journal article" date="2015" name="Int. J. Syst. Evol. Microbiol.">
        <title>Mariniphaga sediminis sp. nov., isolated from coastal sediment.</title>
        <authorList>
            <person name="Wang F.Q."/>
            <person name="Shen Q.Y."/>
            <person name="Chen G.J."/>
            <person name="Du Z.J."/>
        </authorList>
    </citation>
    <scope>NUCLEOTIDE SEQUENCE [LARGE SCALE GENOMIC DNA]</scope>
    <source>
        <strain evidence="8 9">SY21</strain>
    </source>
</reference>
<dbReference type="SUPFAM" id="SSF55060">
    <property type="entry name" value="GHMP Kinase, C-terminal domain"/>
    <property type="match status" value="1"/>
</dbReference>
<name>A0A399D2K5_9BACT</name>
<dbReference type="GO" id="GO:0042352">
    <property type="term" value="P:GDP-L-fucose salvage"/>
    <property type="evidence" value="ECO:0007669"/>
    <property type="project" value="TreeGrafter"/>
</dbReference>
<dbReference type="PANTHER" id="PTHR32463">
    <property type="entry name" value="L-FUCOSE KINASE"/>
    <property type="match status" value="1"/>
</dbReference>
<comment type="similarity">
    <text evidence="5">Belongs to the GHMP kinase family.</text>
</comment>